<sequence>MSFLQQSDADAVPTIALGQQATPWQLALNQFVTWVANESLGSESLAHYFKPWLTHLTTWLLFIPTDPKTLLQSFVLGQPDRYQQLAQATRLAWLEQYYFNAPQALLAPQRLAKPTEFGLPLPSTNEPVWLIPLQAYDRLWGIVVLEIAEASPPSEHPLYVMLAQAIANLSLHLDARYAREYEVQAYQRMQMMSESSHILAHTGLNLDRMLMALSKHLCQHFSDGCMIQILSMSQTNQIQQEIFHHQQADYRTQLYRMSAEWADQLAPDSLRYQVLISNQPLALNIYEHQLLLESSEFQPLLGEYKLHSILMVGLYWNEHPVGILSLLRTHINLPFMQEDLEIARDIGTRFVEALEQTRLYAELREQEQALMLMVRRLEERVEERTNELSNINVQLNRELDRRRKTEEALVESQALLRSFYASTPVMMGVVEITPEADLVLLTANTMTVKQWNLAPNYCEMTMIQLGIPQTDIDRWIQYFQRSRTKGQPERFDYNDPFDPAIMYTATIGPVNTASPIGQRFCFVLEDITASRNLQQSLEESKHLVEQINASIPCIVYKYDVKLNQITYINRSLESMLGYAASEMLEMQEMDLRSLIHPDDLIQIDAYLPSLYTSKPGTIIQNRFRIKHRDGQWRWIIGYDTVFQTDETGYATSILSALQDVSELYSHREQLQASLEEKMVLLQEIHHRVKNNLQIVSSLLNLQARQISDRDTRDRFLESQSRIHAMALVHEQLYRSSDLRYIDLAEYIKHLVQFFRRSHTNRPTISINLSVEPVNLNTDTTIQLGLIINELLTNSFKHAFIAQETGLIWLKGSYDQQFVELEIGDDGIGMPLDRQPSNSMGLELVHALIRQLGASIQQLSTAGTVFKLTIPRK</sequence>
<dbReference type="Gene3D" id="3.30.565.10">
    <property type="entry name" value="Histidine kinase-like ATPase, C-terminal domain"/>
    <property type="match status" value="1"/>
</dbReference>
<organism evidence="13 14">
    <name type="scientific">Herpetosiphon gulosus</name>
    <dbReference type="NCBI Taxonomy" id="1973496"/>
    <lineage>
        <taxon>Bacteria</taxon>
        <taxon>Bacillati</taxon>
        <taxon>Chloroflexota</taxon>
        <taxon>Chloroflexia</taxon>
        <taxon>Herpetosiphonales</taxon>
        <taxon>Herpetosiphonaceae</taxon>
        <taxon>Herpetosiphon</taxon>
    </lineage>
</organism>
<dbReference type="Gene3D" id="3.30.450.20">
    <property type="entry name" value="PAS domain"/>
    <property type="match status" value="2"/>
</dbReference>
<keyword evidence="3" id="KW-0597">Phosphoprotein</keyword>
<keyword evidence="4" id="KW-0808">Transferase</keyword>
<dbReference type="InterPro" id="IPR035965">
    <property type="entry name" value="PAS-like_dom_sf"/>
</dbReference>
<dbReference type="PANTHER" id="PTHR41523:SF8">
    <property type="entry name" value="ETHYLENE RESPONSE SENSOR PROTEIN"/>
    <property type="match status" value="1"/>
</dbReference>
<keyword evidence="8" id="KW-0843">Virulence</keyword>
<comment type="catalytic activity">
    <reaction evidence="1">
        <text>ATP + protein L-histidine = ADP + protein N-phospho-L-histidine.</text>
        <dbReference type="EC" id="2.7.13.3"/>
    </reaction>
</comment>
<dbReference type="EMBL" id="BAABRU010000005">
    <property type="protein sequence ID" value="GAA5527951.1"/>
    <property type="molecule type" value="Genomic_DNA"/>
</dbReference>
<dbReference type="Pfam" id="PF08447">
    <property type="entry name" value="PAS_3"/>
    <property type="match status" value="1"/>
</dbReference>
<dbReference type="InterPro" id="IPR003018">
    <property type="entry name" value="GAF"/>
</dbReference>
<dbReference type="InterPro" id="IPR029016">
    <property type="entry name" value="GAF-like_dom_sf"/>
</dbReference>
<evidence type="ECO:0000256" key="7">
    <source>
        <dbReference type="ARBA" id="ARBA00022840"/>
    </source>
</evidence>
<gene>
    <name evidence="13" type="ORF">Hgul01_01744</name>
</gene>
<evidence type="ECO:0000259" key="12">
    <source>
        <dbReference type="PROSITE" id="PS50113"/>
    </source>
</evidence>
<evidence type="ECO:0000256" key="4">
    <source>
        <dbReference type="ARBA" id="ARBA00022679"/>
    </source>
</evidence>
<dbReference type="Pfam" id="PF07568">
    <property type="entry name" value="HisKA_2"/>
    <property type="match status" value="1"/>
</dbReference>
<reference evidence="13 14" key="1">
    <citation type="submission" date="2024-02" db="EMBL/GenBank/DDBJ databases">
        <title>Herpetosiphon gulosus NBRC 112829.</title>
        <authorList>
            <person name="Ichikawa N."/>
            <person name="Katano-Makiyama Y."/>
            <person name="Hidaka K."/>
        </authorList>
    </citation>
    <scope>NUCLEOTIDE SEQUENCE [LARGE SCALE GENOMIC DNA]</scope>
    <source>
        <strain evidence="13 14">NBRC 112829</strain>
    </source>
</reference>
<dbReference type="InterPro" id="IPR005467">
    <property type="entry name" value="His_kinase_dom"/>
</dbReference>
<dbReference type="Proteomes" id="UP001428290">
    <property type="component" value="Unassembled WGS sequence"/>
</dbReference>
<feature type="domain" description="Histidine kinase" evidence="10">
    <location>
        <begin position="683"/>
        <end position="872"/>
    </location>
</feature>
<evidence type="ECO:0000256" key="8">
    <source>
        <dbReference type="ARBA" id="ARBA00023026"/>
    </source>
</evidence>
<keyword evidence="5" id="KW-0547">Nucleotide-binding</keyword>
<dbReference type="EC" id="2.7.13.3" evidence="2"/>
<name>A0ABP9X0W5_9CHLR</name>
<keyword evidence="14" id="KW-1185">Reference proteome</keyword>
<evidence type="ECO:0000256" key="1">
    <source>
        <dbReference type="ARBA" id="ARBA00000085"/>
    </source>
</evidence>
<dbReference type="PROSITE" id="PS50113">
    <property type="entry name" value="PAC"/>
    <property type="match status" value="1"/>
</dbReference>
<dbReference type="SUPFAM" id="SSF55785">
    <property type="entry name" value="PYP-like sensor domain (PAS domain)"/>
    <property type="match status" value="2"/>
</dbReference>
<dbReference type="PROSITE" id="PS50109">
    <property type="entry name" value="HIS_KIN"/>
    <property type="match status" value="1"/>
</dbReference>
<evidence type="ECO:0000313" key="14">
    <source>
        <dbReference type="Proteomes" id="UP001428290"/>
    </source>
</evidence>
<evidence type="ECO:0000256" key="2">
    <source>
        <dbReference type="ARBA" id="ARBA00012438"/>
    </source>
</evidence>
<dbReference type="InterPro" id="IPR000700">
    <property type="entry name" value="PAS-assoc_C"/>
</dbReference>
<dbReference type="PANTHER" id="PTHR41523">
    <property type="entry name" value="TWO-COMPONENT SYSTEM SENSOR PROTEIN"/>
    <property type="match status" value="1"/>
</dbReference>
<protein>
    <recommendedName>
        <fullName evidence="2">histidine kinase</fullName>
        <ecNumber evidence="2">2.7.13.3</ecNumber>
    </recommendedName>
</protein>
<evidence type="ECO:0000313" key="13">
    <source>
        <dbReference type="EMBL" id="GAA5527951.1"/>
    </source>
</evidence>
<dbReference type="SUPFAM" id="SSF55781">
    <property type="entry name" value="GAF domain-like"/>
    <property type="match status" value="1"/>
</dbReference>
<keyword evidence="7" id="KW-0067">ATP-binding</keyword>
<dbReference type="SUPFAM" id="SSF55874">
    <property type="entry name" value="ATPase domain of HSP90 chaperone/DNA topoisomerase II/histidine kinase"/>
    <property type="match status" value="1"/>
</dbReference>
<keyword evidence="6" id="KW-0418">Kinase</keyword>
<dbReference type="Gene3D" id="3.30.450.40">
    <property type="match status" value="1"/>
</dbReference>
<evidence type="ECO:0000256" key="5">
    <source>
        <dbReference type="ARBA" id="ARBA00022741"/>
    </source>
</evidence>
<proteinExistence type="predicted"/>
<evidence type="ECO:0000256" key="3">
    <source>
        <dbReference type="ARBA" id="ARBA00022553"/>
    </source>
</evidence>
<dbReference type="RefSeq" id="WP_345721558.1">
    <property type="nucleotide sequence ID" value="NZ_BAABRU010000005.1"/>
</dbReference>
<feature type="domain" description="PAS" evidence="11">
    <location>
        <begin position="539"/>
        <end position="614"/>
    </location>
</feature>
<keyword evidence="9" id="KW-0175">Coiled coil</keyword>
<dbReference type="InterPro" id="IPR013655">
    <property type="entry name" value="PAS_fold_3"/>
</dbReference>
<dbReference type="SMART" id="SM00065">
    <property type="entry name" value="GAF"/>
    <property type="match status" value="1"/>
</dbReference>
<dbReference type="PROSITE" id="PS50112">
    <property type="entry name" value="PAS"/>
    <property type="match status" value="1"/>
</dbReference>
<dbReference type="InterPro" id="IPR011495">
    <property type="entry name" value="Sig_transdc_His_kin_sub2_dim/P"/>
</dbReference>
<evidence type="ECO:0000256" key="6">
    <source>
        <dbReference type="ARBA" id="ARBA00022777"/>
    </source>
</evidence>
<comment type="caution">
    <text evidence="13">The sequence shown here is derived from an EMBL/GenBank/DDBJ whole genome shotgun (WGS) entry which is preliminary data.</text>
</comment>
<dbReference type="Pfam" id="PF01590">
    <property type="entry name" value="GAF"/>
    <property type="match status" value="1"/>
</dbReference>
<accession>A0ABP9X0W5</accession>
<feature type="domain" description="PAC" evidence="12">
    <location>
        <begin position="619"/>
        <end position="672"/>
    </location>
</feature>
<dbReference type="SMART" id="SM00091">
    <property type="entry name" value="PAS"/>
    <property type="match status" value="2"/>
</dbReference>
<dbReference type="CDD" id="cd00130">
    <property type="entry name" value="PAS"/>
    <property type="match status" value="1"/>
</dbReference>
<dbReference type="Pfam" id="PF02518">
    <property type="entry name" value="HATPase_c"/>
    <property type="match status" value="1"/>
</dbReference>
<dbReference type="NCBIfam" id="TIGR00229">
    <property type="entry name" value="sensory_box"/>
    <property type="match status" value="1"/>
</dbReference>
<dbReference type="InterPro" id="IPR003594">
    <property type="entry name" value="HATPase_dom"/>
</dbReference>
<evidence type="ECO:0000259" key="11">
    <source>
        <dbReference type="PROSITE" id="PS50112"/>
    </source>
</evidence>
<evidence type="ECO:0000256" key="9">
    <source>
        <dbReference type="SAM" id="Coils"/>
    </source>
</evidence>
<evidence type="ECO:0000259" key="10">
    <source>
        <dbReference type="PROSITE" id="PS50109"/>
    </source>
</evidence>
<feature type="coiled-coil region" evidence="9">
    <location>
        <begin position="360"/>
        <end position="398"/>
    </location>
</feature>
<dbReference type="InterPro" id="IPR000014">
    <property type="entry name" value="PAS"/>
</dbReference>
<dbReference type="SMART" id="SM00387">
    <property type="entry name" value="HATPase_c"/>
    <property type="match status" value="1"/>
</dbReference>
<dbReference type="InterPro" id="IPR036890">
    <property type="entry name" value="HATPase_C_sf"/>
</dbReference>